<feature type="compositionally biased region" description="Polar residues" evidence="10">
    <location>
        <begin position="1270"/>
        <end position="1359"/>
    </location>
</feature>
<feature type="compositionally biased region" description="Acidic residues" evidence="10">
    <location>
        <begin position="257"/>
        <end position="267"/>
    </location>
</feature>
<feature type="compositionally biased region" description="Low complexity" evidence="10">
    <location>
        <begin position="111"/>
        <end position="155"/>
    </location>
</feature>
<protein>
    <submittedName>
        <fullName evidence="14">MICAL-like protein 2</fullName>
    </submittedName>
</protein>
<evidence type="ECO:0000256" key="5">
    <source>
        <dbReference type="ARBA" id="ARBA00022833"/>
    </source>
</evidence>
<evidence type="ECO:0000256" key="8">
    <source>
        <dbReference type="PROSITE-ProRule" id="PRU00125"/>
    </source>
</evidence>
<dbReference type="SMART" id="SM01203">
    <property type="entry name" value="DUF3585"/>
    <property type="match status" value="1"/>
</dbReference>
<feature type="region of interest" description="Disordered" evidence="10">
    <location>
        <begin position="111"/>
        <end position="171"/>
    </location>
</feature>
<evidence type="ECO:0000256" key="9">
    <source>
        <dbReference type="SAM" id="Coils"/>
    </source>
</evidence>
<reference evidence="14" key="1">
    <citation type="submission" date="2021-05" db="EMBL/GenBank/DDBJ databases">
        <authorList>
            <person name="Alioto T."/>
            <person name="Alioto T."/>
            <person name="Gomez Garrido J."/>
        </authorList>
    </citation>
    <scope>NUCLEOTIDE SEQUENCE</scope>
</reference>
<feature type="compositionally biased region" description="Basic residues" evidence="10">
    <location>
        <begin position="1177"/>
        <end position="1192"/>
    </location>
</feature>
<evidence type="ECO:0000259" key="12">
    <source>
        <dbReference type="PROSITE" id="PS50023"/>
    </source>
</evidence>
<dbReference type="EMBL" id="HBUF01361787">
    <property type="protein sequence ID" value="CAG6721197.1"/>
    <property type="molecule type" value="Transcribed_RNA"/>
</dbReference>
<feature type="compositionally biased region" description="Low complexity" evidence="10">
    <location>
        <begin position="1617"/>
        <end position="1636"/>
    </location>
</feature>
<evidence type="ECO:0000256" key="6">
    <source>
        <dbReference type="ARBA" id="ARBA00023038"/>
    </source>
</evidence>
<feature type="compositionally biased region" description="Polar residues" evidence="10">
    <location>
        <begin position="1237"/>
        <end position="1248"/>
    </location>
</feature>
<feature type="compositionally biased region" description="Acidic residues" evidence="10">
    <location>
        <begin position="356"/>
        <end position="366"/>
    </location>
</feature>
<feature type="region of interest" description="Disordered" evidence="10">
    <location>
        <begin position="501"/>
        <end position="571"/>
    </location>
</feature>
<feature type="compositionally biased region" description="Basic and acidic residues" evidence="10">
    <location>
        <begin position="316"/>
        <end position="332"/>
    </location>
</feature>
<feature type="region of interest" description="Disordered" evidence="10">
    <location>
        <begin position="242"/>
        <end position="279"/>
    </location>
</feature>
<proteinExistence type="predicted"/>
<name>A0A8D8VGX9_9HEMI</name>
<evidence type="ECO:0000256" key="1">
    <source>
        <dbReference type="ARBA" id="ARBA00004177"/>
    </source>
</evidence>
<dbReference type="SUPFAM" id="SSF57716">
    <property type="entry name" value="Glucocorticoid receptor-like (DNA-binding domain)"/>
    <property type="match status" value="1"/>
</dbReference>
<dbReference type="PROSITE" id="PS50023">
    <property type="entry name" value="LIM_DOMAIN_2"/>
    <property type="match status" value="1"/>
</dbReference>
<feature type="coiled-coil region" evidence="9">
    <location>
        <begin position="1384"/>
        <end position="1414"/>
    </location>
</feature>
<feature type="domain" description="LIM zinc-binding" evidence="12">
    <location>
        <begin position="181"/>
        <end position="242"/>
    </location>
</feature>
<feature type="region of interest" description="Disordered" evidence="10">
    <location>
        <begin position="856"/>
        <end position="909"/>
    </location>
</feature>
<dbReference type="InterPro" id="IPR001781">
    <property type="entry name" value="Znf_LIM"/>
</dbReference>
<feature type="region of interest" description="Disordered" evidence="10">
    <location>
        <begin position="665"/>
        <end position="702"/>
    </location>
</feature>
<dbReference type="InterPro" id="IPR001715">
    <property type="entry name" value="CH_dom"/>
</dbReference>
<feature type="region of interest" description="Disordered" evidence="10">
    <location>
        <begin position="293"/>
        <end position="394"/>
    </location>
</feature>
<feature type="compositionally biased region" description="Basic and acidic residues" evidence="10">
    <location>
        <begin position="372"/>
        <end position="388"/>
    </location>
</feature>
<evidence type="ECO:0000256" key="7">
    <source>
        <dbReference type="ARBA" id="ARBA00023054"/>
    </source>
</evidence>
<dbReference type="Gene3D" id="2.10.110.10">
    <property type="entry name" value="Cysteine Rich Protein"/>
    <property type="match status" value="1"/>
</dbReference>
<keyword evidence="2" id="KW-0597">Phosphoprotein</keyword>
<dbReference type="Pfam" id="PF00412">
    <property type="entry name" value="LIM"/>
    <property type="match status" value="1"/>
</dbReference>
<dbReference type="InterPro" id="IPR022735">
    <property type="entry name" value="bMERB_dom"/>
</dbReference>
<feature type="compositionally biased region" description="Basic and acidic residues" evidence="10">
    <location>
        <begin position="673"/>
        <end position="702"/>
    </location>
</feature>
<feature type="compositionally biased region" description="Low complexity" evidence="10">
    <location>
        <begin position="1193"/>
        <end position="1213"/>
    </location>
</feature>
<evidence type="ECO:0000256" key="2">
    <source>
        <dbReference type="ARBA" id="ARBA00022553"/>
    </source>
</evidence>
<dbReference type="PANTHER" id="PTHR23167:SF46">
    <property type="entry name" value="EPS15 HOMOLOGY DOMAIN CONTAINING PROTEIN-BINDING PROTEIN 1, ISOFORM F"/>
    <property type="match status" value="1"/>
</dbReference>
<feature type="compositionally biased region" description="Polar residues" evidence="10">
    <location>
        <begin position="1124"/>
        <end position="1146"/>
    </location>
</feature>
<keyword evidence="3 8" id="KW-0479">Metal-binding</keyword>
<feature type="compositionally biased region" description="Basic and acidic residues" evidence="10">
    <location>
        <begin position="502"/>
        <end position="528"/>
    </location>
</feature>
<comment type="subcellular location">
    <subcellularLocation>
        <location evidence="1">Endosome</location>
    </subcellularLocation>
</comment>
<evidence type="ECO:0000256" key="4">
    <source>
        <dbReference type="ARBA" id="ARBA00022753"/>
    </source>
</evidence>
<feature type="compositionally biased region" description="Basic and acidic residues" evidence="10">
    <location>
        <begin position="856"/>
        <end position="881"/>
    </location>
</feature>
<feature type="compositionally biased region" description="Polar residues" evidence="10">
    <location>
        <begin position="1450"/>
        <end position="1462"/>
    </location>
</feature>
<dbReference type="Gene3D" id="1.10.418.10">
    <property type="entry name" value="Calponin-like domain"/>
    <property type="match status" value="1"/>
</dbReference>
<evidence type="ECO:0000259" key="13">
    <source>
        <dbReference type="PROSITE" id="PS51848"/>
    </source>
</evidence>
<dbReference type="PROSITE" id="PS00478">
    <property type="entry name" value="LIM_DOMAIN_1"/>
    <property type="match status" value="1"/>
</dbReference>
<dbReference type="SUPFAM" id="SSF47576">
    <property type="entry name" value="Calponin-homology domain, CH-domain"/>
    <property type="match status" value="1"/>
</dbReference>
<dbReference type="PROSITE" id="PS50021">
    <property type="entry name" value="CH"/>
    <property type="match status" value="1"/>
</dbReference>
<feature type="compositionally biased region" description="Polar residues" evidence="10">
    <location>
        <begin position="551"/>
        <end position="562"/>
    </location>
</feature>
<dbReference type="Pfam" id="PF12130">
    <property type="entry name" value="bMERB_dom"/>
    <property type="match status" value="1"/>
</dbReference>
<feature type="compositionally biased region" description="Polar residues" evidence="10">
    <location>
        <begin position="1039"/>
        <end position="1061"/>
    </location>
</feature>
<feature type="domain" description="Calponin-homology (CH)" evidence="11">
    <location>
        <begin position="4"/>
        <end position="110"/>
    </location>
</feature>
<dbReference type="Pfam" id="PF00307">
    <property type="entry name" value="CH"/>
    <property type="match status" value="1"/>
</dbReference>
<dbReference type="FunFam" id="1.10.418.10:FF:000023">
    <property type="entry name" value="EH domain-binding protein 1 isoform X1"/>
    <property type="match status" value="1"/>
</dbReference>
<feature type="region of interest" description="Disordered" evidence="10">
    <location>
        <begin position="970"/>
        <end position="991"/>
    </location>
</feature>
<dbReference type="CDD" id="cd09400">
    <property type="entry name" value="LIM_like_1"/>
    <property type="match status" value="1"/>
</dbReference>
<feature type="region of interest" description="Disordered" evidence="10">
    <location>
        <begin position="1423"/>
        <end position="1462"/>
    </location>
</feature>
<feature type="region of interest" description="Disordered" evidence="10">
    <location>
        <begin position="728"/>
        <end position="747"/>
    </location>
</feature>
<feature type="compositionally biased region" description="Basic and acidic residues" evidence="10">
    <location>
        <begin position="899"/>
        <end position="909"/>
    </location>
</feature>
<feature type="compositionally biased region" description="Acidic residues" evidence="10">
    <location>
        <begin position="732"/>
        <end position="743"/>
    </location>
</feature>
<evidence type="ECO:0000256" key="10">
    <source>
        <dbReference type="SAM" id="MobiDB-lite"/>
    </source>
</evidence>
<sequence>MGERRGTKALEMWCRRVTEGYPGVRVDNMTSSWRDGMAFCALIHHFRPDLIDFATLDPYNVYSNNELAFRTAERHLGIPALLDAEDMVSNPVPDRLSILTYLSQFYHVFSSSSSPSSKIMPDSPTTPTSPSKLPGVDVSPKTTSTPSVATSTPSTNGNATHTSSPSLRPAALSPPAAASVNLCTRCSSKVYIAQRFVFNGRLFHRTCFKCARCQSQLTYINAYETHTGQFCCEVCPDEETEGVSKRRKDRHSIADSLDGEQLSEEDREERLEPSTYRDNLADAHKDLSKNHLEERQHQNYSRPPDNFEGPSKNLPHSRESERSSGRSEELRQKQQLASEHQPTPLEEGARPLPPPPDEDSNLDGDAVDNAGEYDREGNSSIGKKELRHPLPGSRSDNRLVAELIQDKITKPNCDTTLVSASARLADTMERSSNNTDDLNILNKCTTDDDKVFSVQNSIRFFDKTPSPQTKDKPTPWNHIVNEDNGKRWSYQKAIQKNYSKNNIDKEVSKEETQNRIQDKINQLKENRGKMTTSESNSKLREPSKFKRQFSNEETSSNVSHSYKSPYLDNSCKTKSLNNIAKTSLDNKSKDKQLRQSTEADNIIQAKINELKEKQLNVNNQKVSGQRKVGNVNVNNKLKTKEFEKILISNQKKNISNKFENRKSLIEADSTDTNGDKIRNNDQLHLENDSDRSPDDMGADKNFSLDKNKSIHGSLKNLTETSFLNISTTSLNEENDDDVNETDQEATKTNRTIEEIETLTHQIENITCNVNNSVNNSSEHTKTNEPDTDETSNMGAIIVDKITQHAETLESEYIAIGKTLESQFNIVTAINQSHNQYHRIEMEDAPLDGLDEDLENEKKSETNHLDSKLDKRDGSISRDNLKLDVNNSSNNGKIRGTHISNDKDKINDRENDKTLSQTILTSSAKFKNGSPLPDLIIGSVEQLNDRQNSGKLDKDSHTADIDGQKEAIVDDLNPFGDDAVDEDKDDKSLETDNSVKSIPEIVKIAPDVPLIKASSTKDIDYPEDLNPFGDDDEEEEGDVSKTSLDNSMASNSMEFSKNSIASNPFEEEDNELDKTNPFFSDLEEDEKVELKRPPVPTPRKSTATSAIVTPEPSRRLGVGRPPRASLTTPNHLRGSMTSLISTTSSVMSRKKKPAPPPPPANPTGLSMTSGGPPPVSPRTKRRPPLSPRTKHKLSAAGVVSASSSSNQPSQHLSADSTPAGSRLASPESVRRYAPGVKSSINTSVESVISKNPFEDDEDEEPTTDAADVTNAHRNSVLPTLTPTSHPQTSTPLQSRRDSATSNVHSLSPSQSVANFGSQPSSPLQSRATIVTSHASSPSHTRNNSSVSTGAGFTPHKSTYGQWRRKKGHAPPVPIPQKRNIKPMSDESVKRELADIEIKQQELERQGVKLEELIRTKSLAAAAAAQKNKENTLDDGTPCPTPKDSHFADDTLSPTPKESPVVESTHTSPAHTEELVLQLFELVNEKNALLRRQAELMYMRRAHHLEEEYAELEYQIRVLMMRPDKNKTDADKEREEQLLQRLIEVVERRDEIVQTLDKDRLKEMEEDRSVSSQINIFAQDDSEPETSRLSGKDLVPDTVSMTSKKHRTLGRAIASKVMKTTSKATSSISKATTKATSTLRKSGKHNTSETALSSLDSTQNSSLTSDLNSLNSSAQGPVSPGPPSSLNSTRESTKRVDSLNSTQDSAYDDSDAMSMTSSKSTSKKGKTLGRKFLNQIKKL</sequence>
<keyword evidence="4" id="KW-0967">Endosome</keyword>
<dbReference type="SMART" id="SM00132">
    <property type="entry name" value="LIM"/>
    <property type="match status" value="1"/>
</dbReference>
<feature type="compositionally biased region" description="Low complexity" evidence="10">
    <location>
        <begin position="1650"/>
        <end position="1671"/>
    </location>
</feature>
<feature type="region of interest" description="Disordered" evidence="10">
    <location>
        <begin position="462"/>
        <end position="482"/>
    </location>
</feature>
<feature type="domain" description="BMERB" evidence="13">
    <location>
        <begin position="1374"/>
        <end position="1570"/>
    </location>
</feature>
<feature type="region of interest" description="Disordered" evidence="10">
    <location>
        <begin position="1562"/>
        <end position="1737"/>
    </location>
</feature>
<feature type="region of interest" description="Disordered" evidence="10">
    <location>
        <begin position="1014"/>
        <end position="1378"/>
    </location>
</feature>
<feature type="region of interest" description="Disordered" evidence="10">
    <location>
        <begin position="770"/>
        <end position="790"/>
    </location>
</feature>
<evidence type="ECO:0000256" key="3">
    <source>
        <dbReference type="ARBA" id="ARBA00022723"/>
    </source>
</evidence>
<accession>A0A8D8VGX9</accession>
<organism evidence="14">
    <name type="scientific">Cacopsylla melanoneura</name>
    <dbReference type="NCBI Taxonomy" id="428564"/>
    <lineage>
        <taxon>Eukaryota</taxon>
        <taxon>Metazoa</taxon>
        <taxon>Ecdysozoa</taxon>
        <taxon>Arthropoda</taxon>
        <taxon>Hexapoda</taxon>
        <taxon>Insecta</taxon>
        <taxon>Pterygota</taxon>
        <taxon>Neoptera</taxon>
        <taxon>Paraneoptera</taxon>
        <taxon>Hemiptera</taxon>
        <taxon>Sternorrhyncha</taxon>
        <taxon>Psylloidea</taxon>
        <taxon>Psyllidae</taxon>
        <taxon>Psyllinae</taxon>
        <taxon>Cacopsylla</taxon>
    </lineage>
</organism>
<dbReference type="GO" id="GO:0005768">
    <property type="term" value="C:endosome"/>
    <property type="evidence" value="ECO:0007669"/>
    <property type="project" value="UniProtKB-SubCell"/>
</dbReference>
<dbReference type="PANTHER" id="PTHR23167">
    <property type="entry name" value="CALPONIN HOMOLOGY DOMAIN-CONTAINING PROTEIN DDB_G0272472-RELATED"/>
    <property type="match status" value="1"/>
</dbReference>
<dbReference type="InterPro" id="IPR050540">
    <property type="entry name" value="F-actin_Monoox_Mical"/>
</dbReference>
<keyword evidence="7 9" id="KW-0175">Coiled coil</keyword>
<dbReference type="PROSITE" id="PS51848">
    <property type="entry name" value="BMERB"/>
    <property type="match status" value="1"/>
</dbReference>
<keyword evidence="5 8" id="KW-0862">Zinc</keyword>
<dbReference type="GO" id="GO:0046872">
    <property type="term" value="F:metal ion binding"/>
    <property type="evidence" value="ECO:0007669"/>
    <property type="project" value="UniProtKB-KW"/>
</dbReference>
<dbReference type="InterPro" id="IPR036872">
    <property type="entry name" value="CH_dom_sf"/>
</dbReference>
<dbReference type="SMART" id="SM00033">
    <property type="entry name" value="CH"/>
    <property type="match status" value="1"/>
</dbReference>
<evidence type="ECO:0000259" key="11">
    <source>
        <dbReference type="PROSITE" id="PS50021"/>
    </source>
</evidence>
<keyword evidence="6 8" id="KW-0440">LIM domain</keyword>
<evidence type="ECO:0000313" key="14">
    <source>
        <dbReference type="EMBL" id="CAG6721197.1"/>
    </source>
</evidence>